<dbReference type="EMBL" id="CABO01000040">
    <property type="protein sequence ID" value="CBI02663.1"/>
    <property type="molecule type" value="Genomic_DNA"/>
</dbReference>
<comment type="caution">
    <text evidence="1">The sequence shown here is derived from an EMBL/GenBank/DDBJ whole genome shotgun (WGS) entry which is preliminary data.</text>
</comment>
<dbReference type="AlphaFoldDB" id="E6Q642"/>
<accession>E6Q642</accession>
<protein>
    <recommendedName>
        <fullName evidence="2">DUF2252 domain-containing protein</fullName>
    </recommendedName>
</protein>
<dbReference type="PANTHER" id="PTHR39441">
    <property type="entry name" value="DUF2252 DOMAIN-CONTAINING PROTEIN"/>
    <property type="match status" value="1"/>
</dbReference>
<reference evidence="1" key="1">
    <citation type="submission" date="2009-10" db="EMBL/GenBank/DDBJ databases">
        <title>Diversity of trophic interactions inside an arsenic-rich microbial ecosystem.</title>
        <authorList>
            <person name="Bertin P.N."/>
            <person name="Heinrich-Salmeron A."/>
            <person name="Pelletier E."/>
            <person name="Goulhen-Chollet F."/>
            <person name="Arsene-Ploetze F."/>
            <person name="Gallien S."/>
            <person name="Calteau A."/>
            <person name="Vallenet D."/>
            <person name="Casiot C."/>
            <person name="Chane-Woon-Ming B."/>
            <person name="Giloteaux L."/>
            <person name="Barakat M."/>
            <person name="Bonnefoy V."/>
            <person name="Bruneel O."/>
            <person name="Chandler M."/>
            <person name="Cleiss J."/>
            <person name="Duran R."/>
            <person name="Elbaz-Poulichet F."/>
            <person name="Fonknechten N."/>
            <person name="Lauga B."/>
            <person name="Mornico D."/>
            <person name="Ortet P."/>
            <person name="Schaeffer C."/>
            <person name="Siguier P."/>
            <person name="Alexander Thil Smith A."/>
            <person name="Van Dorsselaer A."/>
            <person name="Weissenbach J."/>
            <person name="Medigue C."/>
            <person name="Le Paslier D."/>
        </authorList>
    </citation>
    <scope>NUCLEOTIDE SEQUENCE</scope>
</reference>
<dbReference type="Pfam" id="PF10009">
    <property type="entry name" value="DUF2252"/>
    <property type="match status" value="1"/>
</dbReference>
<evidence type="ECO:0008006" key="2">
    <source>
        <dbReference type="Google" id="ProtNLM"/>
    </source>
</evidence>
<gene>
    <name evidence="1" type="ORF">CARN4_2511</name>
</gene>
<evidence type="ECO:0000313" key="1">
    <source>
        <dbReference type="EMBL" id="CBI02663.1"/>
    </source>
</evidence>
<name>E6Q642_9ZZZZ</name>
<dbReference type="InterPro" id="IPR018721">
    <property type="entry name" value="DUF2252"/>
</dbReference>
<proteinExistence type="predicted"/>
<sequence>MNSASKALRRRIPRAKLCAWDDAMRAEDPLAALRREESTRIPALLPIRHQRMRRDPFAFLRGSAAIAASDFAALRVTGLRAQLCGDAHLLNFGTFTTPVNDLVFDLVNFDETLPGPWEWDMLRLCSSIVVFAASVGIRSDRAADAVIAAAQAYREAMNGYAQLDPLAIWYDRIEIDPRIAEDRSMHSVAAALSPALASPNLRTTRFVDRPPFFRRLRHADERVELAHGILRSYRASLPEEFRTLFDRYHNVDMALNVVGIGNVGTLCLVVLLLADTDRPLLLQIKEAQRSALERSVGLSRFAHHGERVVVGERLMQATSDPFLGWSNDGDRDFYVRRLREMKGSLDTTNIRASTLIRYARHCGKAIARAHARSGEPGAIGGYLGNSAEYEEAMLRFALAYGVRCERDYSAFVAACARGEFALEE</sequence>
<organism evidence="1">
    <name type="scientific">mine drainage metagenome</name>
    <dbReference type="NCBI Taxonomy" id="410659"/>
    <lineage>
        <taxon>unclassified sequences</taxon>
        <taxon>metagenomes</taxon>
        <taxon>ecological metagenomes</taxon>
    </lineage>
</organism>
<dbReference type="PANTHER" id="PTHR39441:SF1">
    <property type="entry name" value="DUF2252 DOMAIN-CONTAINING PROTEIN"/>
    <property type="match status" value="1"/>
</dbReference>